<dbReference type="EMBL" id="BMKI01000016">
    <property type="protein sequence ID" value="GGD03731.1"/>
    <property type="molecule type" value="Genomic_DNA"/>
</dbReference>
<comment type="caution">
    <text evidence="1">The sequence shown here is derived from an EMBL/GenBank/DDBJ whole genome shotgun (WGS) entry which is preliminary data.</text>
</comment>
<proteinExistence type="predicted"/>
<sequence length="61" mass="7065">MEELFKQILSEQKEQTKLLQTIVDSLEQNINVELASIVRGDKFEDIAQRLSAATELSRRIF</sequence>
<evidence type="ECO:0000313" key="1">
    <source>
        <dbReference type="EMBL" id="GGD03731.1"/>
    </source>
</evidence>
<name>A0ABQ1PTP0_9ENTE</name>
<dbReference type="Proteomes" id="UP000630615">
    <property type="component" value="Unassembled WGS sequence"/>
</dbReference>
<keyword evidence="2" id="KW-1185">Reference proteome</keyword>
<gene>
    <name evidence="1" type="ORF">GCM10011573_36520</name>
</gene>
<reference evidence="2" key="1">
    <citation type="journal article" date="2019" name="Int. J. Syst. Evol. Microbiol.">
        <title>The Global Catalogue of Microorganisms (GCM) 10K type strain sequencing project: providing services to taxonomists for standard genome sequencing and annotation.</title>
        <authorList>
            <consortium name="The Broad Institute Genomics Platform"/>
            <consortium name="The Broad Institute Genome Sequencing Center for Infectious Disease"/>
            <person name="Wu L."/>
            <person name="Ma J."/>
        </authorList>
    </citation>
    <scope>NUCLEOTIDE SEQUENCE [LARGE SCALE GENOMIC DNA]</scope>
    <source>
        <strain evidence="2">CGMCC 1.15942</strain>
    </source>
</reference>
<organism evidence="1 2">
    <name type="scientific">Enterococcus wangshanyuanii</name>
    <dbReference type="NCBI Taxonomy" id="2005703"/>
    <lineage>
        <taxon>Bacteria</taxon>
        <taxon>Bacillati</taxon>
        <taxon>Bacillota</taxon>
        <taxon>Bacilli</taxon>
        <taxon>Lactobacillales</taxon>
        <taxon>Enterococcaceae</taxon>
        <taxon>Enterococcus</taxon>
    </lineage>
</organism>
<protein>
    <recommendedName>
        <fullName evidence="3">Transposase</fullName>
    </recommendedName>
</protein>
<dbReference type="RefSeq" id="WP_088270933.1">
    <property type="nucleotide sequence ID" value="NZ_BMKI01000016.1"/>
</dbReference>
<evidence type="ECO:0008006" key="3">
    <source>
        <dbReference type="Google" id="ProtNLM"/>
    </source>
</evidence>
<accession>A0ABQ1PTP0</accession>
<evidence type="ECO:0000313" key="2">
    <source>
        <dbReference type="Proteomes" id="UP000630615"/>
    </source>
</evidence>